<reference evidence="1" key="1">
    <citation type="submission" date="2022-05" db="EMBL/GenBank/DDBJ databases">
        <authorList>
            <person name="Friedrich I."/>
            <person name="Poehlein A."/>
            <person name="Schneider D."/>
            <person name="Hertel R."/>
            <person name="Daniel R."/>
        </authorList>
    </citation>
    <scope>NUCLEOTIDE SEQUENCE</scope>
</reference>
<evidence type="ECO:0000313" key="2">
    <source>
        <dbReference type="Proteomes" id="UP001056883"/>
    </source>
</evidence>
<protein>
    <recommendedName>
        <fullName evidence="3">Tail protein</fullName>
    </recommendedName>
</protein>
<dbReference type="Proteomes" id="UP001056883">
    <property type="component" value="Segment"/>
</dbReference>
<dbReference type="Pfam" id="PF22764">
    <property type="entry name" value="E217_Gp32"/>
    <property type="match status" value="1"/>
</dbReference>
<proteinExistence type="predicted"/>
<keyword evidence="2" id="KW-1185">Reference proteome</keyword>
<dbReference type="InterPro" id="IPR054440">
    <property type="entry name" value="Gp32-like"/>
</dbReference>
<evidence type="ECO:0000313" key="1">
    <source>
        <dbReference type="EMBL" id="USN16328.1"/>
    </source>
</evidence>
<name>A0A9E7SL72_9CAUD</name>
<organism evidence="1 2">
    <name type="scientific">Luteibacter phage vB_LflM-Pluto</name>
    <dbReference type="NCBI Taxonomy" id="2948611"/>
    <lineage>
        <taxon>Viruses</taxon>
        <taxon>Duplodnaviria</taxon>
        <taxon>Heunggongvirae</taxon>
        <taxon>Uroviricota</taxon>
        <taxon>Caudoviricetes</taxon>
        <taxon>Lindbergviridae</taxon>
        <taxon>Plutovirus</taxon>
        <taxon>Plutovirus pluto</taxon>
    </lineage>
</organism>
<sequence>MQNISGYGLVLRITASVTFPNGFDVTAFADDADAIDSPDITIADTGMGLNGDMTTWSRPQPIELAVAVIPNTDDDTNLGLIHEANRVAKGKSGARDLINIAGRYPSGKLISLSNGIMIVGPSLPSVANAGRIKTRTFRFRFENIANSGQ</sequence>
<dbReference type="EMBL" id="ON529861">
    <property type="protein sequence ID" value="USN16328.1"/>
    <property type="molecule type" value="Genomic_DNA"/>
</dbReference>
<gene>
    <name evidence="1" type="ORF">PLUTO_00120</name>
</gene>
<accession>A0A9E7SL72</accession>
<evidence type="ECO:0008006" key="3">
    <source>
        <dbReference type="Google" id="ProtNLM"/>
    </source>
</evidence>